<dbReference type="InterPro" id="IPR029069">
    <property type="entry name" value="HotDog_dom_sf"/>
</dbReference>
<dbReference type="SUPFAM" id="SSF54637">
    <property type="entry name" value="Thioesterase/thiol ester dehydrase-isomerase"/>
    <property type="match status" value="1"/>
</dbReference>
<dbReference type="CDD" id="cd01288">
    <property type="entry name" value="FabZ"/>
    <property type="match status" value="1"/>
</dbReference>
<accession>A0A382ZK85</accession>
<dbReference type="PANTHER" id="PTHR30272:SF1">
    <property type="entry name" value="3-HYDROXYACYL-[ACYL-CARRIER-PROTEIN] DEHYDRATASE"/>
    <property type="match status" value="1"/>
</dbReference>
<sequence length="141" mass="15534">MTDFLDYIPHRPPFLFVDEVVESTEDAIKTRKKIKSDEPYFAGHYPGRPIMPGVLICESVFQSGAILMGKRAEGLNGRVPVITRINNVKIRHAVLPGHCMEIGVNLKGVVGPAHYLSGKVTVDSKTVLTLEFTAMLVEETA</sequence>
<evidence type="ECO:0008006" key="3">
    <source>
        <dbReference type="Google" id="ProtNLM"/>
    </source>
</evidence>
<dbReference type="Pfam" id="PF07977">
    <property type="entry name" value="FabA"/>
    <property type="match status" value="1"/>
</dbReference>
<gene>
    <name evidence="2" type="ORF">METZ01_LOCUS448463</name>
</gene>
<evidence type="ECO:0000313" key="2">
    <source>
        <dbReference type="EMBL" id="SVD95609.1"/>
    </source>
</evidence>
<name>A0A382ZK85_9ZZZZ</name>
<protein>
    <recommendedName>
        <fullName evidence="3">Beta-hydroxyacyl-ACP dehydratase</fullName>
    </recommendedName>
</protein>
<keyword evidence="1" id="KW-0456">Lyase</keyword>
<dbReference type="PANTHER" id="PTHR30272">
    <property type="entry name" value="3-HYDROXYACYL-[ACYL-CARRIER-PROTEIN] DEHYDRATASE"/>
    <property type="match status" value="1"/>
</dbReference>
<dbReference type="EMBL" id="UINC01184410">
    <property type="protein sequence ID" value="SVD95609.1"/>
    <property type="molecule type" value="Genomic_DNA"/>
</dbReference>
<dbReference type="Gene3D" id="3.10.129.10">
    <property type="entry name" value="Hotdog Thioesterase"/>
    <property type="match status" value="1"/>
</dbReference>
<evidence type="ECO:0000256" key="1">
    <source>
        <dbReference type="ARBA" id="ARBA00023239"/>
    </source>
</evidence>
<proteinExistence type="predicted"/>
<dbReference type="AlphaFoldDB" id="A0A382ZK85"/>
<dbReference type="GO" id="GO:0016829">
    <property type="term" value="F:lyase activity"/>
    <property type="evidence" value="ECO:0007669"/>
    <property type="project" value="UniProtKB-KW"/>
</dbReference>
<reference evidence="2" key="1">
    <citation type="submission" date="2018-05" db="EMBL/GenBank/DDBJ databases">
        <authorList>
            <person name="Lanie J.A."/>
            <person name="Ng W.-L."/>
            <person name="Kazmierczak K.M."/>
            <person name="Andrzejewski T.M."/>
            <person name="Davidsen T.M."/>
            <person name="Wayne K.J."/>
            <person name="Tettelin H."/>
            <person name="Glass J.I."/>
            <person name="Rusch D."/>
            <person name="Podicherti R."/>
            <person name="Tsui H.-C.T."/>
            <person name="Winkler M.E."/>
        </authorList>
    </citation>
    <scope>NUCLEOTIDE SEQUENCE</scope>
</reference>
<dbReference type="InterPro" id="IPR013114">
    <property type="entry name" value="FabA_FabZ"/>
</dbReference>
<organism evidence="2">
    <name type="scientific">marine metagenome</name>
    <dbReference type="NCBI Taxonomy" id="408172"/>
    <lineage>
        <taxon>unclassified sequences</taxon>
        <taxon>metagenomes</taxon>
        <taxon>ecological metagenomes</taxon>
    </lineage>
</organism>